<dbReference type="AlphaFoldDB" id="A0A7T7KW31"/>
<dbReference type="PANTHER" id="PTHR34310:SF8">
    <property type="entry name" value="CONSERVED PROTEIN"/>
    <property type="match status" value="1"/>
</dbReference>
<sequence length="160" mass="17697">MRTSAGEQPGKERKETDGTGQQRVRKVAGKPGKNTTAACAVEDETATRGGRKAVTQGHRITIEQGTDHVRVVHGGQVLAESTRPLLLRETGLPVRYYLPAEDVRLDLLTRSETSTHCPFKGDASYWSLPDAPDLVWTYPDPKPEVAEIKDHLCFYEVEVV</sequence>
<feature type="region of interest" description="Disordered" evidence="1">
    <location>
        <begin position="1"/>
        <end position="37"/>
    </location>
</feature>
<dbReference type="PANTHER" id="PTHR34310">
    <property type="entry name" value="DUF427 DOMAIN PROTEIN (AFU_ORTHOLOGUE AFUA_3G02220)"/>
    <property type="match status" value="1"/>
</dbReference>
<accession>A0A7T7KW31</accession>
<dbReference type="KEGG" id="slf:JEQ17_15075"/>
<dbReference type="InterPro" id="IPR038694">
    <property type="entry name" value="DUF427_sf"/>
</dbReference>
<evidence type="ECO:0000259" key="2">
    <source>
        <dbReference type="Pfam" id="PF04248"/>
    </source>
</evidence>
<proteinExistence type="predicted"/>
<keyword evidence="4" id="KW-1185">Reference proteome</keyword>
<dbReference type="Proteomes" id="UP000595636">
    <property type="component" value="Chromosome"/>
</dbReference>
<dbReference type="Gene3D" id="2.170.150.40">
    <property type="entry name" value="Domain of unknown function (DUF427)"/>
    <property type="match status" value="1"/>
</dbReference>
<name>A0A7T7KW31_9ACTN</name>
<evidence type="ECO:0000313" key="3">
    <source>
        <dbReference type="EMBL" id="QQM40671.1"/>
    </source>
</evidence>
<dbReference type="Pfam" id="PF04248">
    <property type="entry name" value="NTP_transf_9"/>
    <property type="match status" value="1"/>
</dbReference>
<dbReference type="InterPro" id="IPR007361">
    <property type="entry name" value="DUF427"/>
</dbReference>
<protein>
    <submittedName>
        <fullName evidence="3">DUF427 domain-containing protein</fullName>
    </submittedName>
</protein>
<evidence type="ECO:0000256" key="1">
    <source>
        <dbReference type="SAM" id="MobiDB-lite"/>
    </source>
</evidence>
<dbReference type="EMBL" id="CP066831">
    <property type="protein sequence ID" value="QQM40671.1"/>
    <property type="molecule type" value="Genomic_DNA"/>
</dbReference>
<feature type="domain" description="DUF427" evidence="2">
    <location>
        <begin position="69"/>
        <end position="156"/>
    </location>
</feature>
<reference evidence="3 4" key="1">
    <citation type="submission" date="2020-12" db="EMBL/GenBank/DDBJ databases">
        <title>A novel species.</title>
        <authorList>
            <person name="Li K."/>
        </authorList>
    </citation>
    <scope>NUCLEOTIDE SEQUENCE [LARGE SCALE GENOMIC DNA]</scope>
    <source>
        <strain evidence="3 4">ZYC-3</strain>
    </source>
</reference>
<gene>
    <name evidence="3" type="ORF">JEQ17_15075</name>
</gene>
<evidence type="ECO:0000313" key="4">
    <source>
        <dbReference type="Proteomes" id="UP000595636"/>
    </source>
</evidence>
<organism evidence="3 4">
    <name type="scientific">Streptomyces liliifuscus</name>
    <dbReference type="NCBI Taxonomy" id="2797636"/>
    <lineage>
        <taxon>Bacteria</taxon>
        <taxon>Bacillati</taxon>
        <taxon>Actinomycetota</taxon>
        <taxon>Actinomycetes</taxon>
        <taxon>Kitasatosporales</taxon>
        <taxon>Streptomycetaceae</taxon>
        <taxon>Streptomyces</taxon>
    </lineage>
</organism>